<sequence length="273" mass="30699">MPRSYVRKNPPRYAVEELACAVNDIKNGRMTYREAVEAYGIPLGVLHNRVNGKIDVDKIGAGRPTDISTEVEQKLAKCLIARARMGFPCDKEELKSLVQEFVLANGLHVRFKYGKPGEDWYIGFMKRHSNLSLKKPELLQKARKKARDPFVVYHFYDAAKELYEKHSVDADSGCFIFNADESGFPNDPSRMRAVGEKGKALSRVSDGSGRENTTVLACISAGGHVLPPLIVHKGKAVQERWVSAEAYQGTMYAATSNGWMEEPTFFFWFTEIQ</sequence>
<dbReference type="InterPro" id="IPR007889">
    <property type="entry name" value="HTH_Psq"/>
</dbReference>
<dbReference type="PANTHER" id="PTHR19303">
    <property type="entry name" value="TRANSPOSON"/>
    <property type="match status" value="1"/>
</dbReference>
<dbReference type="InterPro" id="IPR050863">
    <property type="entry name" value="CenT-Element_Derived"/>
</dbReference>
<gene>
    <name evidence="4" type="ORF">NTJ_05218</name>
</gene>
<keyword evidence="5" id="KW-1185">Reference proteome</keyword>
<feature type="domain" description="HTH psq-type" evidence="3">
    <location>
        <begin position="16"/>
        <end position="56"/>
    </location>
</feature>
<organism evidence="4 5">
    <name type="scientific">Nesidiocoris tenuis</name>
    <dbReference type="NCBI Taxonomy" id="355587"/>
    <lineage>
        <taxon>Eukaryota</taxon>
        <taxon>Metazoa</taxon>
        <taxon>Ecdysozoa</taxon>
        <taxon>Arthropoda</taxon>
        <taxon>Hexapoda</taxon>
        <taxon>Insecta</taxon>
        <taxon>Pterygota</taxon>
        <taxon>Neoptera</taxon>
        <taxon>Paraneoptera</taxon>
        <taxon>Hemiptera</taxon>
        <taxon>Heteroptera</taxon>
        <taxon>Panheteroptera</taxon>
        <taxon>Cimicomorpha</taxon>
        <taxon>Miridae</taxon>
        <taxon>Dicyphina</taxon>
        <taxon>Nesidiocoris</taxon>
    </lineage>
</organism>
<dbReference type="InterPro" id="IPR009057">
    <property type="entry name" value="Homeodomain-like_sf"/>
</dbReference>
<dbReference type="PANTHER" id="PTHR19303:SF74">
    <property type="entry name" value="POGO TRANSPOSABLE ELEMENT WITH KRAB DOMAIN"/>
    <property type="match status" value="1"/>
</dbReference>
<dbReference type="Gene3D" id="1.10.10.60">
    <property type="entry name" value="Homeodomain-like"/>
    <property type="match status" value="1"/>
</dbReference>
<feature type="domain" description="DDE-1" evidence="2">
    <location>
        <begin position="212"/>
        <end position="271"/>
    </location>
</feature>
<dbReference type="EMBL" id="AP028911">
    <property type="protein sequence ID" value="BES92409.1"/>
    <property type="molecule type" value="Genomic_DNA"/>
</dbReference>
<evidence type="ECO:0000313" key="4">
    <source>
        <dbReference type="EMBL" id="BES92409.1"/>
    </source>
</evidence>
<reference evidence="4 5" key="1">
    <citation type="submission" date="2023-09" db="EMBL/GenBank/DDBJ databases">
        <title>Nesidiocoris tenuis whole genome shotgun sequence.</title>
        <authorList>
            <person name="Shibata T."/>
            <person name="Shimoda M."/>
            <person name="Kobayashi T."/>
            <person name="Uehara T."/>
        </authorList>
    </citation>
    <scope>NUCLEOTIDE SEQUENCE [LARGE SCALE GENOMIC DNA]</scope>
    <source>
        <strain evidence="4 5">Japan</strain>
    </source>
</reference>
<dbReference type="SUPFAM" id="SSF46689">
    <property type="entry name" value="Homeodomain-like"/>
    <property type="match status" value="1"/>
</dbReference>
<proteinExistence type="predicted"/>
<evidence type="ECO:0000259" key="3">
    <source>
        <dbReference type="Pfam" id="PF05225"/>
    </source>
</evidence>
<accession>A0ABN7AJJ3</accession>
<dbReference type="Proteomes" id="UP001307889">
    <property type="component" value="Chromosome 3"/>
</dbReference>
<dbReference type="Pfam" id="PF03184">
    <property type="entry name" value="DDE_1"/>
    <property type="match status" value="1"/>
</dbReference>
<dbReference type="InterPro" id="IPR004875">
    <property type="entry name" value="DDE_SF_endonuclease_dom"/>
</dbReference>
<protein>
    <recommendedName>
        <fullName evidence="6">HTH psq-type domain-containing protein</fullName>
    </recommendedName>
</protein>
<dbReference type="Pfam" id="PF05225">
    <property type="entry name" value="HTH_psq"/>
    <property type="match status" value="1"/>
</dbReference>
<name>A0ABN7AJJ3_9HEMI</name>
<evidence type="ECO:0000259" key="2">
    <source>
        <dbReference type="Pfam" id="PF03184"/>
    </source>
</evidence>
<evidence type="ECO:0000313" key="5">
    <source>
        <dbReference type="Proteomes" id="UP001307889"/>
    </source>
</evidence>
<comment type="subcellular location">
    <subcellularLocation>
        <location evidence="1">Nucleus</location>
    </subcellularLocation>
</comment>
<evidence type="ECO:0008006" key="6">
    <source>
        <dbReference type="Google" id="ProtNLM"/>
    </source>
</evidence>
<evidence type="ECO:0000256" key="1">
    <source>
        <dbReference type="ARBA" id="ARBA00004123"/>
    </source>
</evidence>